<dbReference type="EMBL" id="BAAABM010000041">
    <property type="protein sequence ID" value="GAA0350014.1"/>
    <property type="molecule type" value="Genomic_DNA"/>
</dbReference>
<keyword evidence="2" id="KW-1185">Reference proteome</keyword>
<proteinExistence type="predicted"/>
<dbReference type="InterPro" id="IPR025488">
    <property type="entry name" value="DUF4380"/>
</dbReference>
<dbReference type="Pfam" id="PF14315">
    <property type="entry name" value="DUF4380"/>
    <property type="match status" value="1"/>
</dbReference>
<dbReference type="RefSeq" id="WP_252807657.1">
    <property type="nucleotide sequence ID" value="NZ_BAAABM010000041.1"/>
</dbReference>
<sequence length="432" mass="45160">MTDVPSGPVEVTVDASGPDEVVWLRAGAIEVGAVPALGGRVLAFRLAGHETLYRNDALLDERLHRRPDHGPEPDGTMATWRNYGGDKTWPAPQGWDGPGQWAGPPDPVLDSGPYAWTVAEDAGRVRLTMTSGADQRSGLTVVREVDVETGTSTVTVTHRLINTGGRRVRWAPWNVLQLPGPEAGAGDGWFAGVDDSAVPVRGLLAGTGLPAWTVDAGVARVAGQDVVGKLALPGASGWLATVSGGYTVTQHFAVDPAGLYPDEGARAEVWLECPQERGIESLGGLRPTARILESEVVGRLADLAPGEHTELTVRLSVCRSAGTPRRVRPAGVVLRDLTAEDTAGGLRLTGDFATFIDGEVVCRLLGADGRPLAERPVATARAGGGLPLDVRLAGPPGAHAVELRVVRPHGPAPALDTAMIMPMLRDSGSTSS</sequence>
<dbReference type="Proteomes" id="UP001501822">
    <property type="component" value="Unassembled WGS sequence"/>
</dbReference>
<accession>A0ABP3GQS0</accession>
<protein>
    <recommendedName>
        <fullName evidence="3">DUF4380 domain-containing protein</fullName>
    </recommendedName>
</protein>
<evidence type="ECO:0000313" key="2">
    <source>
        <dbReference type="Proteomes" id="UP001501822"/>
    </source>
</evidence>
<name>A0ABP3GQS0_9ACTN</name>
<comment type="caution">
    <text evidence="1">The sequence shown here is derived from an EMBL/GenBank/DDBJ whole genome shotgun (WGS) entry which is preliminary data.</text>
</comment>
<reference evidence="2" key="1">
    <citation type="journal article" date="2019" name="Int. J. Syst. Evol. Microbiol.">
        <title>The Global Catalogue of Microorganisms (GCM) 10K type strain sequencing project: providing services to taxonomists for standard genome sequencing and annotation.</title>
        <authorList>
            <consortium name="The Broad Institute Genomics Platform"/>
            <consortium name="The Broad Institute Genome Sequencing Center for Infectious Disease"/>
            <person name="Wu L."/>
            <person name="Ma J."/>
        </authorList>
    </citation>
    <scope>NUCLEOTIDE SEQUENCE [LARGE SCALE GENOMIC DNA]</scope>
    <source>
        <strain evidence="2">JCM 3146</strain>
    </source>
</reference>
<evidence type="ECO:0008006" key="3">
    <source>
        <dbReference type="Google" id="ProtNLM"/>
    </source>
</evidence>
<gene>
    <name evidence="1" type="ORF">GCM10010151_44670</name>
</gene>
<evidence type="ECO:0000313" key="1">
    <source>
        <dbReference type="EMBL" id="GAA0350014.1"/>
    </source>
</evidence>
<organism evidence="1 2">
    <name type="scientific">Actinoallomurus spadix</name>
    <dbReference type="NCBI Taxonomy" id="79912"/>
    <lineage>
        <taxon>Bacteria</taxon>
        <taxon>Bacillati</taxon>
        <taxon>Actinomycetota</taxon>
        <taxon>Actinomycetes</taxon>
        <taxon>Streptosporangiales</taxon>
        <taxon>Thermomonosporaceae</taxon>
        <taxon>Actinoallomurus</taxon>
    </lineage>
</organism>